<dbReference type="InterPro" id="IPR001296">
    <property type="entry name" value="Glyco_trans_1"/>
</dbReference>
<dbReference type="NCBIfam" id="TIGR03449">
    <property type="entry name" value="mycothiol_MshA"/>
    <property type="match status" value="1"/>
</dbReference>
<dbReference type="Gene3D" id="3.40.50.2000">
    <property type="entry name" value="Glycogen Phosphorylase B"/>
    <property type="match status" value="2"/>
</dbReference>
<evidence type="ECO:0000256" key="4">
    <source>
        <dbReference type="ARBA" id="ARBA00022723"/>
    </source>
</evidence>
<dbReference type="InterPro" id="IPR017814">
    <property type="entry name" value="Mycothiol_biosynthesis_MshA"/>
</dbReference>
<feature type="binding site" evidence="7">
    <location>
        <position position="328"/>
    </location>
    <ligand>
        <name>Mg(2+)</name>
        <dbReference type="ChEBI" id="CHEBI:18420"/>
    </ligand>
</feature>
<feature type="binding site" evidence="7">
    <location>
        <position position="340"/>
    </location>
    <ligand>
        <name>UDP-N-acetyl-alpha-D-glucosamine</name>
        <dbReference type="ChEBI" id="CHEBI:57705"/>
    </ligand>
</feature>
<dbReference type="HAMAP" id="MF_01695">
    <property type="entry name" value="MshA"/>
    <property type="match status" value="1"/>
</dbReference>
<dbReference type="InterPro" id="IPR028098">
    <property type="entry name" value="Glyco_trans_4-like_N"/>
</dbReference>
<feature type="binding site" evidence="7">
    <location>
        <position position="100"/>
    </location>
    <ligand>
        <name>1D-myo-inositol 3-phosphate</name>
        <dbReference type="ChEBI" id="CHEBI:58401"/>
    </ligand>
</feature>
<feature type="binding site" evidence="7">
    <location>
        <position position="330"/>
    </location>
    <ligand>
        <name>Mg(2+)</name>
        <dbReference type="ChEBI" id="CHEBI:18420"/>
    </ligand>
</feature>
<name>A0ABR9DLU1_9MICO</name>
<dbReference type="PANTHER" id="PTHR45947:SF3">
    <property type="entry name" value="SULFOQUINOVOSYL TRANSFERASE SQD2"/>
    <property type="match status" value="1"/>
</dbReference>
<dbReference type="Pfam" id="PF00534">
    <property type="entry name" value="Glycos_transf_1"/>
    <property type="match status" value="1"/>
</dbReference>
<feature type="domain" description="Glycosyl transferase family 1" evidence="8">
    <location>
        <begin position="240"/>
        <end position="406"/>
    </location>
</feature>
<dbReference type="Pfam" id="PF13579">
    <property type="entry name" value="Glyco_trans_4_4"/>
    <property type="match status" value="1"/>
</dbReference>
<organism evidence="10 11">
    <name type="scientific">Flavimobilis rhizosphaerae</name>
    <dbReference type="NCBI Taxonomy" id="2775421"/>
    <lineage>
        <taxon>Bacteria</taxon>
        <taxon>Bacillati</taxon>
        <taxon>Actinomycetota</taxon>
        <taxon>Actinomycetes</taxon>
        <taxon>Micrococcales</taxon>
        <taxon>Jonesiaceae</taxon>
        <taxon>Flavimobilis</taxon>
    </lineage>
</organism>
<feature type="binding site" evidence="7">
    <location>
        <position position="256"/>
    </location>
    <ligand>
        <name>UDP-N-acetyl-alpha-D-glucosamine</name>
        <dbReference type="ChEBI" id="CHEBI:57705"/>
    </ligand>
</feature>
<dbReference type="EC" id="2.4.1.250" evidence="7"/>
<feature type="binding site" evidence="7">
    <location>
        <begin position="42"/>
        <end position="47"/>
    </location>
    <ligand>
        <name>1D-myo-inositol 3-phosphate</name>
        <dbReference type="ChEBI" id="CHEBI:58401"/>
    </ligand>
</feature>
<feature type="binding site" evidence="7">
    <location>
        <position position="133"/>
    </location>
    <ligand>
        <name>1D-myo-inositol 3-phosphate</name>
        <dbReference type="ChEBI" id="CHEBI:58401"/>
    </ligand>
</feature>
<keyword evidence="5 7" id="KW-0460">Magnesium</keyword>
<comment type="caution">
    <text evidence="10">The sequence shown here is derived from an EMBL/GenBank/DDBJ whole genome shotgun (WGS) entry which is preliminary data.</text>
</comment>
<evidence type="ECO:0000256" key="7">
    <source>
        <dbReference type="HAMAP-Rule" id="MF_01695"/>
    </source>
</evidence>
<feature type="binding site" evidence="7">
    <location>
        <position position="31"/>
    </location>
    <ligand>
        <name>1D-myo-inositol 3-phosphate</name>
        <dbReference type="ChEBI" id="CHEBI:58401"/>
    </ligand>
</feature>
<dbReference type="CDD" id="cd03800">
    <property type="entry name" value="GT4_sucrose_synthase"/>
    <property type="match status" value="1"/>
</dbReference>
<reference evidence="10 11" key="1">
    <citation type="submission" date="2020-09" db="EMBL/GenBank/DDBJ databases">
        <title>Flavimobilis rhizosphaerae sp. nov., isolated from rhizosphere soil of Spartina alterniflora.</title>
        <authorList>
            <person name="Hanqin C."/>
        </authorList>
    </citation>
    <scope>NUCLEOTIDE SEQUENCE [LARGE SCALE GENOMIC DNA]</scope>
    <source>
        <strain evidence="10 11">GY 10621</strain>
    </source>
</reference>
<feature type="binding site" evidence="7">
    <location>
        <position position="327"/>
    </location>
    <ligand>
        <name>Mg(2+)</name>
        <dbReference type="ChEBI" id="CHEBI:18420"/>
    </ligand>
</feature>
<accession>A0ABR9DLU1</accession>
<dbReference type="InterPro" id="IPR050194">
    <property type="entry name" value="Glycosyltransferase_grp1"/>
</dbReference>
<feature type="binding site" evidence="7">
    <location>
        <position position="177"/>
    </location>
    <ligand>
        <name>1D-myo-inositol 3-phosphate</name>
        <dbReference type="ChEBI" id="CHEBI:58401"/>
    </ligand>
</feature>
<dbReference type="PANTHER" id="PTHR45947">
    <property type="entry name" value="SULFOQUINOVOSYL TRANSFERASE SQD2"/>
    <property type="match status" value="1"/>
</dbReference>
<feature type="binding site" evidence="7">
    <location>
        <position position="157"/>
    </location>
    <ligand>
        <name>1D-myo-inositol 3-phosphate</name>
        <dbReference type="ChEBI" id="CHEBI:58401"/>
    </ligand>
</feature>
<feature type="binding site" evidence="7">
    <location>
        <position position="45"/>
    </location>
    <ligand>
        <name>UDP-N-acetyl-alpha-D-glucosamine</name>
        <dbReference type="ChEBI" id="CHEBI:57705"/>
    </ligand>
</feature>
<comment type="catalytic activity">
    <reaction evidence="6 7">
        <text>1D-myo-inositol 3-phosphate + UDP-N-acetyl-alpha-D-glucosamine = 1D-myo-inositol 2-acetamido-2-deoxy-alpha-D-glucopyranoside 3-phosphate + UDP + H(+)</text>
        <dbReference type="Rhea" id="RHEA:26188"/>
        <dbReference type="ChEBI" id="CHEBI:15378"/>
        <dbReference type="ChEBI" id="CHEBI:57705"/>
        <dbReference type="ChEBI" id="CHEBI:58223"/>
        <dbReference type="ChEBI" id="CHEBI:58401"/>
        <dbReference type="ChEBI" id="CHEBI:58892"/>
        <dbReference type="EC" id="2.4.1.250"/>
    </reaction>
</comment>
<proteinExistence type="inferred from homology"/>
<feature type="binding site" evidence="7">
    <location>
        <position position="354"/>
    </location>
    <ligand>
        <name>Mg(2+)</name>
        <dbReference type="ChEBI" id="CHEBI:18420"/>
    </ligand>
</feature>
<comment type="function">
    <text evidence="7">Catalyzes the transfer of a N-acetyl-glucosamine moiety to 1D-myo-inositol 3-phosphate to produce 1D-myo-inositol 2-acetamido-2-deoxy-glucopyranoside 3-phosphate in the mycothiol biosynthesis pathway.</text>
</comment>
<feature type="binding site" evidence="7">
    <location>
        <position position="261"/>
    </location>
    <ligand>
        <name>UDP-N-acetyl-alpha-D-glucosamine</name>
        <dbReference type="ChEBI" id="CHEBI:57705"/>
    </ligand>
</feature>
<keyword evidence="3 7" id="KW-0808">Transferase</keyword>
<comment type="similarity">
    <text evidence="1 7">Belongs to the glycosyltransferase group 1 family. MshA subfamily.</text>
</comment>
<evidence type="ECO:0000313" key="10">
    <source>
        <dbReference type="EMBL" id="MBD9698100.1"/>
    </source>
</evidence>
<protein>
    <recommendedName>
        <fullName evidence="7">D-inositol-3-phosphate glycosyltransferase</fullName>
        <ecNumber evidence="7">2.4.1.250</ecNumber>
    </recommendedName>
    <alternativeName>
        <fullName evidence="7">N-acetylglucosamine-inositol-phosphate N-acetylglucosaminyltransferase</fullName>
        <shortName evidence="7">GlcNAc-Ins-P N-acetylglucosaminyltransferase</shortName>
    </alternativeName>
</protein>
<gene>
    <name evidence="7 10" type="primary">mshA</name>
    <name evidence="10" type="ORF">IGS67_01125</name>
</gene>
<dbReference type="SUPFAM" id="SSF53756">
    <property type="entry name" value="UDP-Glycosyltransferase/glycogen phosphorylase"/>
    <property type="match status" value="1"/>
</dbReference>
<evidence type="ECO:0000259" key="8">
    <source>
        <dbReference type="Pfam" id="PF00534"/>
    </source>
</evidence>
<feature type="binding site" evidence="7">
    <location>
        <position position="318"/>
    </location>
    <ligand>
        <name>UDP-N-acetyl-alpha-D-glucosamine</name>
        <dbReference type="ChEBI" id="CHEBI:57705"/>
    </ligand>
</feature>
<evidence type="ECO:0000256" key="5">
    <source>
        <dbReference type="ARBA" id="ARBA00022842"/>
    </source>
</evidence>
<feature type="domain" description="Glycosyltransferase subfamily 4-like N-terminal" evidence="9">
    <location>
        <begin position="44"/>
        <end position="219"/>
    </location>
</feature>
<dbReference type="EMBL" id="JACZDF010000001">
    <property type="protein sequence ID" value="MBD9698100.1"/>
    <property type="molecule type" value="Genomic_DNA"/>
</dbReference>
<sequence length="438" mass="46021">MALLDLPVASALADREVVRADGLRVAMLSVHTSPLAQPGTGDAGGMNVYVRGLARALAGLGAHVEIFTRATASAQPDVHEAGDGVLVRHVLAGPYEGLDKNELPGQLCAFTAGVLRTEASRRPGWYDVVHSHYWLSGQVGWLAADRWDVPLVHSMHTMAKVKNAALAPGDVPEPHGRVVGEEQVVEAADALVASTPDEAAELRDLYGADPSRVHVVAPGADLELFRPLPGPRGADDPALRDRLGLPQGPLVLFVGRVQPLKGPDTLVEAAAELRAQGRPVPWIVVCGGPSGRATAVRELAVLADRLGVGDRVLFRPPVPRTALGDWYRSADVVAMPSHSESFGLVAAEAEACGTPVVATAVGGLRTVVVDEVSGLLVDGHDPRAWAAALDRVLADDVLRARLGEGAAAVGARFGWETAARGMLDVYRDAAKVRRSRVA</sequence>
<evidence type="ECO:0000256" key="2">
    <source>
        <dbReference type="ARBA" id="ARBA00022676"/>
    </source>
</evidence>
<feature type="binding site" evidence="7">
    <location>
        <begin position="37"/>
        <end position="38"/>
    </location>
    <ligand>
        <name>UDP-N-acetyl-alpha-D-glucosamine</name>
        <dbReference type="ChEBI" id="CHEBI:57705"/>
    </ligand>
</feature>
<comment type="subunit">
    <text evidence="7">Homodimer.</text>
</comment>
<feature type="binding site" evidence="7">
    <location>
        <position position="348"/>
    </location>
    <ligand>
        <name>UDP-N-acetyl-alpha-D-glucosamine</name>
        <dbReference type="ChEBI" id="CHEBI:57705"/>
    </ligand>
</feature>
<evidence type="ECO:0000259" key="9">
    <source>
        <dbReference type="Pfam" id="PF13579"/>
    </source>
</evidence>
<evidence type="ECO:0000256" key="6">
    <source>
        <dbReference type="ARBA" id="ARBA00048131"/>
    </source>
</evidence>
<keyword evidence="11" id="KW-1185">Reference proteome</keyword>
<keyword evidence="2 7" id="KW-0328">Glycosyltransferase</keyword>
<evidence type="ECO:0000256" key="1">
    <source>
        <dbReference type="ARBA" id="ARBA00008449"/>
    </source>
</evidence>
<dbReference type="GO" id="GO:0102710">
    <property type="term" value="F:D-inositol-3-phosphate glycosyltransferase activity"/>
    <property type="evidence" value="ECO:0007669"/>
    <property type="project" value="UniProtKB-EC"/>
</dbReference>
<evidence type="ECO:0000313" key="11">
    <source>
        <dbReference type="Proteomes" id="UP000642107"/>
    </source>
</evidence>
<dbReference type="Proteomes" id="UP000642107">
    <property type="component" value="Unassembled WGS sequence"/>
</dbReference>
<evidence type="ECO:0000256" key="3">
    <source>
        <dbReference type="ARBA" id="ARBA00022679"/>
    </source>
</evidence>
<keyword evidence="4 7" id="KW-0479">Metal-binding</keyword>